<evidence type="ECO:0000256" key="9">
    <source>
        <dbReference type="NCBIfam" id="TIGR03303"/>
    </source>
</evidence>
<evidence type="ECO:0000313" key="12">
    <source>
        <dbReference type="Proteomes" id="UP001501337"/>
    </source>
</evidence>
<dbReference type="Proteomes" id="UP001501337">
    <property type="component" value="Unassembled WGS sequence"/>
</dbReference>
<evidence type="ECO:0000313" key="11">
    <source>
        <dbReference type="EMBL" id="GAA3969400.1"/>
    </source>
</evidence>
<dbReference type="PANTHER" id="PTHR12815">
    <property type="entry name" value="SORTING AND ASSEMBLY MACHINERY SAMM50 PROTEIN FAMILY MEMBER"/>
    <property type="match status" value="1"/>
</dbReference>
<organism evidence="11 12">
    <name type="scientific">Allohahella marinimesophila</name>
    <dbReference type="NCBI Taxonomy" id="1054972"/>
    <lineage>
        <taxon>Bacteria</taxon>
        <taxon>Pseudomonadati</taxon>
        <taxon>Pseudomonadota</taxon>
        <taxon>Gammaproteobacteria</taxon>
        <taxon>Oceanospirillales</taxon>
        <taxon>Hahellaceae</taxon>
        <taxon>Allohahella</taxon>
    </lineage>
</organism>
<evidence type="ECO:0000256" key="5">
    <source>
        <dbReference type="ARBA" id="ARBA00022737"/>
    </source>
</evidence>
<proteinExistence type="inferred from homology"/>
<dbReference type="RefSeq" id="WP_344807602.1">
    <property type="nucleotide sequence ID" value="NZ_BAABBO010000012.1"/>
</dbReference>
<keyword evidence="4 8" id="KW-0732">Signal</keyword>
<evidence type="ECO:0000256" key="7">
    <source>
        <dbReference type="ARBA" id="ARBA00023237"/>
    </source>
</evidence>
<keyword evidence="6 8" id="KW-0472">Membrane</keyword>
<feature type="domain" description="POTRA" evidence="10">
    <location>
        <begin position="267"/>
        <end position="344"/>
    </location>
</feature>
<reference evidence="12" key="1">
    <citation type="journal article" date="2019" name="Int. J. Syst. Evol. Microbiol.">
        <title>The Global Catalogue of Microorganisms (GCM) 10K type strain sequencing project: providing services to taxonomists for standard genome sequencing and annotation.</title>
        <authorList>
            <consortium name="The Broad Institute Genomics Platform"/>
            <consortium name="The Broad Institute Genome Sequencing Center for Infectious Disease"/>
            <person name="Wu L."/>
            <person name="Ma J."/>
        </authorList>
    </citation>
    <scope>NUCLEOTIDE SEQUENCE [LARGE SCALE GENOMIC DNA]</scope>
    <source>
        <strain evidence="12">JCM 17555</strain>
    </source>
</reference>
<dbReference type="Gene3D" id="3.10.20.310">
    <property type="entry name" value="membrane protein fhac"/>
    <property type="match status" value="5"/>
</dbReference>
<feature type="domain" description="POTRA" evidence="10">
    <location>
        <begin position="25"/>
        <end position="92"/>
    </location>
</feature>
<accession>A0ABP7PRR0</accession>
<gene>
    <name evidence="8 11" type="primary">bamA</name>
    <name evidence="11" type="ORF">GCM10022278_28940</name>
</gene>
<comment type="subunit">
    <text evidence="8">Part of the Bam complex.</text>
</comment>
<dbReference type="HAMAP" id="MF_01430">
    <property type="entry name" value="OM_assembly_BamA"/>
    <property type="match status" value="1"/>
</dbReference>
<dbReference type="PROSITE" id="PS51779">
    <property type="entry name" value="POTRA"/>
    <property type="match status" value="5"/>
</dbReference>
<evidence type="ECO:0000256" key="4">
    <source>
        <dbReference type="ARBA" id="ARBA00022729"/>
    </source>
</evidence>
<evidence type="ECO:0000256" key="1">
    <source>
        <dbReference type="ARBA" id="ARBA00004370"/>
    </source>
</evidence>
<keyword evidence="7 8" id="KW-0998">Cell outer membrane</keyword>
<evidence type="ECO:0000259" key="10">
    <source>
        <dbReference type="PROSITE" id="PS51779"/>
    </source>
</evidence>
<feature type="chain" id="PRO_5044911726" description="Outer membrane protein assembly factor BamA" evidence="8">
    <location>
        <begin position="21"/>
        <end position="771"/>
    </location>
</feature>
<dbReference type="PANTHER" id="PTHR12815:SF23">
    <property type="entry name" value="OUTER MEMBRANE PROTEIN ASSEMBLY FACTOR BAMA"/>
    <property type="match status" value="1"/>
</dbReference>
<evidence type="ECO:0000256" key="2">
    <source>
        <dbReference type="ARBA" id="ARBA00022452"/>
    </source>
</evidence>
<keyword evidence="12" id="KW-1185">Reference proteome</keyword>
<dbReference type="InterPro" id="IPR010827">
    <property type="entry name" value="BamA/TamA_POTRA"/>
</dbReference>
<dbReference type="EMBL" id="BAABBO010000012">
    <property type="protein sequence ID" value="GAA3969400.1"/>
    <property type="molecule type" value="Genomic_DNA"/>
</dbReference>
<feature type="domain" description="POTRA" evidence="10">
    <location>
        <begin position="176"/>
        <end position="264"/>
    </location>
</feature>
<evidence type="ECO:0000256" key="8">
    <source>
        <dbReference type="HAMAP-Rule" id="MF_01430"/>
    </source>
</evidence>
<name>A0ABP7PRR0_9GAMM</name>
<dbReference type="Pfam" id="PF01103">
    <property type="entry name" value="Omp85"/>
    <property type="match status" value="1"/>
</dbReference>
<comment type="similarity">
    <text evidence="8">Belongs to the BamA family.</text>
</comment>
<comment type="subcellular location">
    <subcellularLocation>
        <location evidence="8">Cell outer membrane</location>
    </subcellularLocation>
    <subcellularLocation>
        <location evidence="1">Membrane</location>
    </subcellularLocation>
</comment>
<keyword evidence="5 8" id="KW-0677">Repeat</keyword>
<dbReference type="InterPro" id="IPR023707">
    <property type="entry name" value="OM_assembly_BamA"/>
</dbReference>
<feature type="signal peptide" evidence="8">
    <location>
        <begin position="1"/>
        <end position="20"/>
    </location>
</feature>
<protein>
    <recommendedName>
        <fullName evidence="8 9">Outer membrane protein assembly factor BamA</fullName>
    </recommendedName>
</protein>
<keyword evidence="2 8" id="KW-1134">Transmembrane beta strand</keyword>
<dbReference type="InterPro" id="IPR039910">
    <property type="entry name" value="D15-like"/>
</dbReference>
<dbReference type="InterPro" id="IPR034746">
    <property type="entry name" value="POTRA"/>
</dbReference>
<dbReference type="Gene3D" id="2.40.160.50">
    <property type="entry name" value="membrane protein fhac: a member of the omp85/tpsb transporter family"/>
    <property type="match status" value="1"/>
</dbReference>
<feature type="domain" description="POTRA" evidence="10">
    <location>
        <begin position="93"/>
        <end position="173"/>
    </location>
</feature>
<feature type="domain" description="POTRA" evidence="10">
    <location>
        <begin position="347"/>
        <end position="421"/>
    </location>
</feature>
<sequence precursor="true">MRFFRFLSFCALVLAATSVAAIETFVVKDVRVEGLQRVSAGSVFSAFPLQVGREFTPEQLADATRSLFATGLFTDIKVFRDTDVLVLKVEERPSISKIEIEGNQNLPSEDLLEGLKSNGLAEGEVLQRSTLERIELEILQSYIAQGRYNASVDAGITDQERNRVRIDIKIKEGPVSSIAHINFVGNKTYDDDTLRALMELETTGFWASIFGSDKYSKQKLNGDIEKITSYYLDRGFIKFSIESTQVSVSRDRENVYITVNVDEGERFTIKDIALRGDLKIDEEELRKLIVIKEGDVFSRQLLTYTSDIIAKRLGNDGYTFADVNAIPEPHDDNTASVTFFVEPGRRTYVRRINFRGNITTSDEVLRQEMMQMEAAAASTDLIESSKSRLERLGFFKTVSVETPLVPGTDDQIDVNYSVEEQSTGSLSASLGYSTSGLVLGASVSENNFLGTGRQVSFGVNRSDTVRSANFNYTNPYYTVDGVSRGFNLFYRETDLSGSNTELTSYIEDSVGGGVNFGYPIDRYSRLNFGVGYTHTRIQVDRPVIEIASFLEEFGDSYDFFDVTAQWRRSTLNRGLFPTSGTSQRVSLRVILPEVSDFTFYKTGYGTNAYFPLSDDHEWVFRTRGDVRYGAGFGDVDDLPFFEHYYGGGIGSVRGYRPNSLGAKSTPPEGAIGRADPFGGNLQIEGSLELIVPFIFLEDRSQVRSAIFLDGGNVFDTDRSFDPEFDELRFAAGLSLSWITPIGPLSFSVARAINDQDGDRPQFFQFLLGQTL</sequence>
<comment type="caution">
    <text evidence="11">The sequence shown here is derived from an EMBL/GenBank/DDBJ whole genome shotgun (WGS) entry which is preliminary data.</text>
</comment>
<comment type="function">
    <text evidence="8">Part of the outer membrane protein assembly complex, which is involved in assembly and insertion of beta-barrel proteins into the outer membrane.</text>
</comment>
<keyword evidence="3 8" id="KW-0812">Transmembrane</keyword>
<dbReference type="PIRSF" id="PIRSF006076">
    <property type="entry name" value="OM_assembly_OMP85"/>
    <property type="match status" value="1"/>
</dbReference>
<dbReference type="Pfam" id="PF07244">
    <property type="entry name" value="POTRA"/>
    <property type="match status" value="4"/>
</dbReference>
<evidence type="ECO:0000256" key="6">
    <source>
        <dbReference type="ARBA" id="ARBA00023136"/>
    </source>
</evidence>
<dbReference type="InterPro" id="IPR000184">
    <property type="entry name" value="Bac_surfAg_D15"/>
</dbReference>
<dbReference type="NCBIfam" id="TIGR03303">
    <property type="entry name" value="OM_YaeT"/>
    <property type="match status" value="1"/>
</dbReference>
<evidence type="ECO:0000256" key="3">
    <source>
        <dbReference type="ARBA" id="ARBA00022692"/>
    </source>
</evidence>